<evidence type="ECO:0000313" key="1">
    <source>
        <dbReference type="EMBL" id="MFC3704455.1"/>
    </source>
</evidence>
<dbReference type="EMBL" id="JBHRYD010000004">
    <property type="protein sequence ID" value="MFC3704455.1"/>
    <property type="molecule type" value="Genomic_DNA"/>
</dbReference>
<dbReference type="Proteomes" id="UP001595613">
    <property type="component" value="Unassembled WGS sequence"/>
</dbReference>
<protein>
    <submittedName>
        <fullName evidence="1">Uncharacterized protein</fullName>
    </submittedName>
</protein>
<sequence length="125" mass="13960">MLTSIILAVTQNVLVGWLWRRLQELVAWVAGLAPLFMMLPPEHQALIVAVLQGQGGGYSVSAYIGFAMYLWSQWQSYRATVRPQVVTGSGRKIALDPYTRAASEIEARASTAPRPRTLWERLFGK</sequence>
<organism evidence="1 2">
    <name type="scientific">Devosia honganensis</name>
    <dbReference type="NCBI Taxonomy" id="1610527"/>
    <lineage>
        <taxon>Bacteria</taxon>
        <taxon>Pseudomonadati</taxon>
        <taxon>Pseudomonadota</taxon>
        <taxon>Alphaproteobacteria</taxon>
        <taxon>Hyphomicrobiales</taxon>
        <taxon>Devosiaceae</taxon>
        <taxon>Devosia</taxon>
    </lineage>
</organism>
<accession>A0ABV7X2Z8</accession>
<dbReference type="RefSeq" id="WP_380096073.1">
    <property type="nucleotide sequence ID" value="NZ_JBHRYD010000004.1"/>
</dbReference>
<gene>
    <name evidence="1" type="ORF">ACFOOL_06780</name>
</gene>
<proteinExistence type="predicted"/>
<evidence type="ECO:0000313" key="2">
    <source>
        <dbReference type="Proteomes" id="UP001595613"/>
    </source>
</evidence>
<keyword evidence="2" id="KW-1185">Reference proteome</keyword>
<reference evidence="2" key="1">
    <citation type="journal article" date="2019" name="Int. J. Syst. Evol. Microbiol.">
        <title>The Global Catalogue of Microorganisms (GCM) 10K type strain sequencing project: providing services to taxonomists for standard genome sequencing and annotation.</title>
        <authorList>
            <consortium name="The Broad Institute Genomics Platform"/>
            <consortium name="The Broad Institute Genome Sequencing Center for Infectious Disease"/>
            <person name="Wu L."/>
            <person name="Ma J."/>
        </authorList>
    </citation>
    <scope>NUCLEOTIDE SEQUENCE [LARGE SCALE GENOMIC DNA]</scope>
    <source>
        <strain evidence="2">KCTC 42281</strain>
    </source>
</reference>
<name>A0ABV7X2Z8_9HYPH</name>
<comment type="caution">
    <text evidence="1">The sequence shown here is derived from an EMBL/GenBank/DDBJ whole genome shotgun (WGS) entry which is preliminary data.</text>
</comment>